<dbReference type="AlphaFoldDB" id="A0A210PP28"/>
<feature type="compositionally biased region" description="Acidic residues" evidence="4">
    <location>
        <begin position="127"/>
        <end position="145"/>
    </location>
</feature>
<proteinExistence type="inferred from homology"/>
<accession>A0A210PP28</accession>
<dbReference type="InterPro" id="IPR018490">
    <property type="entry name" value="cNMP-bd_dom_sf"/>
</dbReference>
<reference evidence="6 7" key="1">
    <citation type="journal article" date="2017" name="Nat. Ecol. Evol.">
        <title>Scallop genome provides insights into evolution of bilaterian karyotype and development.</title>
        <authorList>
            <person name="Wang S."/>
            <person name="Zhang J."/>
            <person name="Jiao W."/>
            <person name="Li J."/>
            <person name="Xun X."/>
            <person name="Sun Y."/>
            <person name="Guo X."/>
            <person name="Huan P."/>
            <person name="Dong B."/>
            <person name="Zhang L."/>
            <person name="Hu X."/>
            <person name="Sun X."/>
            <person name="Wang J."/>
            <person name="Zhao C."/>
            <person name="Wang Y."/>
            <person name="Wang D."/>
            <person name="Huang X."/>
            <person name="Wang R."/>
            <person name="Lv J."/>
            <person name="Li Y."/>
            <person name="Zhang Z."/>
            <person name="Liu B."/>
            <person name="Lu W."/>
            <person name="Hui Y."/>
            <person name="Liang J."/>
            <person name="Zhou Z."/>
            <person name="Hou R."/>
            <person name="Li X."/>
            <person name="Liu Y."/>
            <person name="Li H."/>
            <person name="Ning X."/>
            <person name="Lin Y."/>
            <person name="Zhao L."/>
            <person name="Xing Q."/>
            <person name="Dou J."/>
            <person name="Li Y."/>
            <person name="Mao J."/>
            <person name="Guo H."/>
            <person name="Dou H."/>
            <person name="Li T."/>
            <person name="Mu C."/>
            <person name="Jiang W."/>
            <person name="Fu Q."/>
            <person name="Fu X."/>
            <person name="Miao Y."/>
            <person name="Liu J."/>
            <person name="Yu Q."/>
            <person name="Li R."/>
            <person name="Liao H."/>
            <person name="Li X."/>
            <person name="Kong Y."/>
            <person name="Jiang Z."/>
            <person name="Chourrout D."/>
            <person name="Li R."/>
            <person name="Bao Z."/>
        </authorList>
    </citation>
    <scope>NUCLEOTIDE SEQUENCE [LARGE SCALE GENOMIC DNA]</scope>
    <source>
        <strain evidence="6 7">PY_sf001</strain>
    </source>
</reference>
<feature type="region of interest" description="Disordered" evidence="4">
    <location>
        <begin position="510"/>
        <end position="541"/>
    </location>
</feature>
<comment type="caution">
    <text evidence="6">The sequence shown here is derived from an EMBL/GenBank/DDBJ whole genome shotgun (WGS) entry which is preliminary data.</text>
</comment>
<feature type="region of interest" description="Disordered" evidence="4">
    <location>
        <begin position="615"/>
        <end position="654"/>
    </location>
</feature>
<feature type="region of interest" description="Disordered" evidence="4">
    <location>
        <begin position="96"/>
        <end position="152"/>
    </location>
</feature>
<dbReference type="Proteomes" id="UP000242188">
    <property type="component" value="Unassembled WGS sequence"/>
</dbReference>
<evidence type="ECO:0000256" key="2">
    <source>
        <dbReference type="ARBA" id="ARBA00022566"/>
    </source>
</evidence>
<keyword evidence="2" id="KW-0116">cAMP-binding</keyword>
<evidence type="ECO:0000256" key="1">
    <source>
        <dbReference type="ARBA" id="ARBA00005753"/>
    </source>
</evidence>
<feature type="domain" description="Cyclic nucleotide-binding" evidence="5">
    <location>
        <begin position="37"/>
        <end position="72"/>
    </location>
</feature>
<evidence type="ECO:0000256" key="3">
    <source>
        <dbReference type="ARBA" id="ARBA00023149"/>
    </source>
</evidence>
<sequence length="907" mass="103811">MAAIVNQVIGIITKPTYKRKEVEIEAILPWLRKRSLLLQNLDRGVLQDIMKNCTYQACERDEIIIRQGEKGDRESTADVEPSFYVILSGSTSVYIDPRMTGEEEGGTIATEKTTPPKVAEKPKSEDGEGGEEQEEVKEEGDEEEEERKRLEQQEQERKLMKLDRNKFGKFIMTYEPGKAFGEVALVKRDALRNASIIADENCDLMVIGQDLYERSLKADQEKEFAQITAFIDSHPFFSNMSSKFKKLLEMSLRKETYTFDTVMIKQGDPVIGLHFLLQGQAKIVAEPHKHPKQYPHLWPFEAGIDIISVEFAHLREARRAAILRKYEDPSVWETKTEDTIIRREQGYAAVEKWMKEKHIELCSVQAGEVLGDIETLMNFNTYMQTVKCTSNTEVYILDSKNFERLVGKRNLSTTEVMRAKVIEKLKTRVDSKHGHLVPLLKFLHFKMNEQSLPPPRELPKLKTTKVLPDKDVQNLFLLQAFKSGKAPLVEPIVPGTLYYKDLMKEKAKSREMQRKAEGKTVASTTSTLRANKRNKPKRQPRSLMAIRESLRQMMEADVIQVDNKSTRKKLGSKYGSTVSLAPSNQSQQLFPPIVPVTDSKPKLDNSRSFMTMLNSKSHEKETPVREVDITPRDHETVQGNSASQDQKKVSPRKQKPVLITETAAPKRDVDLPMITEERTQEEIVLHKKVSGKYAKEGDTLDGRVALPAIKVTSTDRSQPRVKQQQQSSNPGEIVFPNNVTGERLVLPSIEGTEDASSPERKGKWGSAMKFVNEEIQQRLTNEMEDGTFQREIDSEFHDKAMVMLESKIESFNVQHGGPAKCLPKLARFAADTRRYRRRQEDEINSPKPGGKVWIRKRMCRFADNKVQVKDHQHVRHYIVNDLPQFDQVSRRSEDEYDSYSLFSQVKA</sequence>
<feature type="compositionally biased region" description="Polar residues" evidence="4">
    <location>
        <begin position="713"/>
        <end position="730"/>
    </location>
</feature>
<feature type="compositionally biased region" description="Basic residues" evidence="4">
    <location>
        <begin position="530"/>
        <end position="540"/>
    </location>
</feature>
<keyword evidence="3" id="KW-0114">cAMP</keyword>
<feature type="domain" description="Cyclic nucleotide-binding" evidence="5">
    <location>
        <begin position="236"/>
        <end position="286"/>
    </location>
</feature>
<evidence type="ECO:0000313" key="7">
    <source>
        <dbReference type="Proteomes" id="UP000242188"/>
    </source>
</evidence>
<dbReference type="GO" id="GO:0030552">
    <property type="term" value="F:cAMP binding"/>
    <property type="evidence" value="ECO:0007669"/>
    <property type="project" value="UniProtKB-KW"/>
</dbReference>
<keyword evidence="7" id="KW-1185">Reference proteome</keyword>
<dbReference type="SUPFAM" id="SSF51206">
    <property type="entry name" value="cAMP-binding domain-like"/>
    <property type="match status" value="2"/>
</dbReference>
<dbReference type="PROSITE" id="PS50042">
    <property type="entry name" value="CNMP_BINDING_3"/>
    <property type="match status" value="4"/>
</dbReference>
<dbReference type="GO" id="GO:0034236">
    <property type="term" value="F:protein kinase A catalytic subunit binding"/>
    <property type="evidence" value="ECO:0007669"/>
    <property type="project" value="TreeGrafter"/>
</dbReference>
<organism evidence="6 7">
    <name type="scientific">Mizuhopecten yessoensis</name>
    <name type="common">Japanese scallop</name>
    <name type="synonym">Patinopecten yessoensis</name>
    <dbReference type="NCBI Taxonomy" id="6573"/>
    <lineage>
        <taxon>Eukaryota</taxon>
        <taxon>Metazoa</taxon>
        <taxon>Spiralia</taxon>
        <taxon>Lophotrochozoa</taxon>
        <taxon>Mollusca</taxon>
        <taxon>Bivalvia</taxon>
        <taxon>Autobranchia</taxon>
        <taxon>Pteriomorphia</taxon>
        <taxon>Pectinida</taxon>
        <taxon>Pectinoidea</taxon>
        <taxon>Pectinidae</taxon>
        <taxon>Mizuhopecten</taxon>
    </lineage>
</organism>
<comment type="similarity">
    <text evidence="1">Belongs to the cAMP-dependent kinase regulatory chain family.</text>
</comment>
<dbReference type="OrthoDB" id="2021138at2759"/>
<feature type="region of interest" description="Disordered" evidence="4">
    <location>
        <begin position="713"/>
        <end position="733"/>
    </location>
</feature>
<evidence type="ECO:0000259" key="5">
    <source>
        <dbReference type="PROSITE" id="PS50042"/>
    </source>
</evidence>
<evidence type="ECO:0000313" key="6">
    <source>
        <dbReference type="EMBL" id="OWF38204.1"/>
    </source>
</evidence>
<name>A0A210PP28_MIZYE</name>
<dbReference type="GO" id="GO:0005952">
    <property type="term" value="C:cAMP-dependent protein kinase complex"/>
    <property type="evidence" value="ECO:0007669"/>
    <property type="project" value="InterPro"/>
</dbReference>
<dbReference type="PANTHER" id="PTHR11635">
    <property type="entry name" value="CAMP-DEPENDENT PROTEIN KINASE REGULATORY CHAIN"/>
    <property type="match status" value="1"/>
</dbReference>
<feature type="domain" description="Cyclic nucleotide-binding" evidence="5">
    <location>
        <begin position="344"/>
        <end position="408"/>
    </location>
</feature>
<dbReference type="InterPro" id="IPR000595">
    <property type="entry name" value="cNMP-bd_dom"/>
</dbReference>
<dbReference type="InterPro" id="IPR014710">
    <property type="entry name" value="RmlC-like_jellyroll"/>
</dbReference>
<evidence type="ECO:0000256" key="4">
    <source>
        <dbReference type="SAM" id="MobiDB-lite"/>
    </source>
</evidence>
<dbReference type="InterPro" id="IPR050503">
    <property type="entry name" value="cAMP-dep_PK_reg_su-like"/>
</dbReference>
<feature type="compositionally biased region" description="Basic and acidic residues" evidence="4">
    <location>
        <begin position="616"/>
        <end position="636"/>
    </location>
</feature>
<protein>
    <recommendedName>
        <fullName evidence="5">Cyclic nucleotide-binding domain-containing protein</fullName>
    </recommendedName>
</protein>
<dbReference type="PANTHER" id="PTHR11635:SF152">
    <property type="entry name" value="CAMP-DEPENDENT PROTEIN KINASE TYPE I REGULATORY SUBUNIT-RELATED"/>
    <property type="match status" value="1"/>
</dbReference>
<dbReference type="Gene3D" id="2.60.120.10">
    <property type="entry name" value="Jelly Rolls"/>
    <property type="match status" value="2"/>
</dbReference>
<dbReference type="GO" id="GO:0004862">
    <property type="term" value="F:cAMP-dependent protein kinase inhibitor activity"/>
    <property type="evidence" value="ECO:0007669"/>
    <property type="project" value="TreeGrafter"/>
</dbReference>
<dbReference type="GO" id="GO:0005829">
    <property type="term" value="C:cytosol"/>
    <property type="evidence" value="ECO:0007669"/>
    <property type="project" value="TreeGrafter"/>
</dbReference>
<dbReference type="CDD" id="cd00038">
    <property type="entry name" value="CAP_ED"/>
    <property type="match status" value="1"/>
</dbReference>
<feature type="domain" description="Cyclic nucleotide-binding" evidence="5">
    <location>
        <begin position="169"/>
        <end position="233"/>
    </location>
</feature>
<gene>
    <name evidence="6" type="ORF">KP79_PYT19415</name>
</gene>
<dbReference type="STRING" id="6573.A0A210PP28"/>
<keyword evidence="2" id="KW-0547">Nucleotide-binding</keyword>
<dbReference type="EMBL" id="NEDP02005571">
    <property type="protein sequence ID" value="OWF38204.1"/>
    <property type="molecule type" value="Genomic_DNA"/>
</dbReference>